<dbReference type="Pfam" id="PF00013">
    <property type="entry name" value="KH_1"/>
    <property type="match status" value="2"/>
</dbReference>
<feature type="domain" description="K Homology" evidence="3">
    <location>
        <begin position="221"/>
        <end position="284"/>
    </location>
</feature>
<protein>
    <recommendedName>
        <fullName evidence="3">K Homology domain-containing protein</fullName>
    </recommendedName>
</protein>
<sequence>MARRHSPSRSPPTPRIRSPPSRSANSPPPKSFRARSSSPQPHVTDAISLSSEDCAFILGAGGATKEKLALVSGASLNLEERDSTLYIRGSEIQVSRAHEYINFVLSQRSGSKVQIQATHYREDLSIVDVPEDCVAYIMGKGGKVLRSIEEEWGSLMFFAEVKGGKYHGTEKLAIFGNRRARRGAELKVMSGVEHKKPGHFVTSQGCLRRPLGQPGDQDTANWSNETMVLGPDDLSYALGSMGTTRKKLATASGCILEYLGKCVVMSGTHIERARAKDYLGWLLQQRQGPVHVDSHGRDDVAVARIPRECTGFITGAKGGYLRETERMSGTFCFFNSGDKHGSSSHEELLIFSSSASSRQPGSVLIMTEGIMTAAFGIEAATETPPAMTTAMAEEDMAMPIGITAVAGSMTVEVDTTGTGATLRAIATHLHMRGPAIATVHMIAIV</sequence>
<dbReference type="SUPFAM" id="SSF54791">
    <property type="entry name" value="Eukaryotic type KH-domain (KH-domain type I)"/>
    <property type="match status" value="2"/>
</dbReference>
<feature type="compositionally biased region" description="Low complexity" evidence="2">
    <location>
        <begin position="15"/>
        <end position="25"/>
    </location>
</feature>
<feature type="region of interest" description="Disordered" evidence="2">
    <location>
        <begin position="1"/>
        <end position="44"/>
    </location>
</feature>
<evidence type="ECO:0000256" key="1">
    <source>
        <dbReference type="PROSITE-ProRule" id="PRU00117"/>
    </source>
</evidence>
<gene>
    <name evidence="4" type="ORF">CYMTET_19295</name>
</gene>
<accession>A0AAE0G6F3</accession>
<evidence type="ECO:0000313" key="5">
    <source>
        <dbReference type="Proteomes" id="UP001190700"/>
    </source>
</evidence>
<dbReference type="EMBL" id="LGRX02008983">
    <property type="protein sequence ID" value="KAK3272409.1"/>
    <property type="molecule type" value="Genomic_DNA"/>
</dbReference>
<dbReference type="SMART" id="SM00322">
    <property type="entry name" value="KH"/>
    <property type="match status" value="3"/>
</dbReference>
<feature type="compositionally biased region" description="Polar residues" evidence="2">
    <location>
        <begin position="34"/>
        <end position="44"/>
    </location>
</feature>
<dbReference type="InterPro" id="IPR036612">
    <property type="entry name" value="KH_dom_type_1_sf"/>
</dbReference>
<dbReference type="PROSITE" id="PS50084">
    <property type="entry name" value="KH_TYPE_1"/>
    <property type="match status" value="2"/>
</dbReference>
<dbReference type="Gene3D" id="3.30.310.210">
    <property type="match status" value="1"/>
</dbReference>
<feature type="domain" description="K Homology" evidence="3">
    <location>
        <begin position="121"/>
        <end position="193"/>
    </location>
</feature>
<evidence type="ECO:0000256" key="2">
    <source>
        <dbReference type="SAM" id="MobiDB-lite"/>
    </source>
</evidence>
<evidence type="ECO:0000259" key="3">
    <source>
        <dbReference type="SMART" id="SM00322"/>
    </source>
</evidence>
<name>A0AAE0G6F3_9CHLO</name>
<comment type="caution">
    <text evidence="4">The sequence shown here is derived from an EMBL/GenBank/DDBJ whole genome shotgun (WGS) entry which is preliminary data.</text>
</comment>
<dbReference type="InterPro" id="IPR004087">
    <property type="entry name" value="KH_dom"/>
</dbReference>
<keyword evidence="5" id="KW-1185">Reference proteome</keyword>
<dbReference type="GO" id="GO:0003723">
    <property type="term" value="F:RNA binding"/>
    <property type="evidence" value="ECO:0007669"/>
    <property type="project" value="UniProtKB-UniRule"/>
</dbReference>
<reference evidence="4 5" key="1">
    <citation type="journal article" date="2015" name="Genome Biol. Evol.">
        <title>Comparative Genomics of a Bacterivorous Green Alga Reveals Evolutionary Causalities and Consequences of Phago-Mixotrophic Mode of Nutrition.</title>
        <authorList>
            <person name="Burns J.A."/>
            <person name="Paasch A."/>
            <person name="Narechania A."/>
            <person name="Kim E."/>
        </authorList>
    </citation>
    <scope>NUCLEOTIDE SEQUENCE [LARGE SCALE GENOMIC DNA]</scope>
    <source>
        <strain evidence="4 5">PLY_AMNH</strain>
    </source>
</reference>
<dbReference type="AlphaFoldDB" id="A0AAE0G6F3"/>
<feature type="domain" description="K Homology" evidence="3">
    <location>
        <begin position="41"/>
        <end position="106"/>
    </location>
</feature>
<proteinExistence type="predicted"/>
<dbReference type="InterPro" id="IPR004088">
    <property type="entry name" value="KH_dom_type_1"/>
</dbReference>
<dbReference type="CDD" id="cd00105">
    <property type="entry name" value="KH-I"/>
    <property type="match status" value="2"/>
</dbReference>
<organism evidence="4 5">
    <name type="scientific">Cymbomonas tetramitiformis</name>
    <dbReference type="NCBI Taxonomy" id="36881"/>
    <lineage>
        <taxon>Eukaryota</taxon>
        <taxon>Viridiplantae</taxon>
        <taxon>Chlorophyta</taxon>
        <taxon>Pyramimonadophyceae</taxon>
        <taxon>Pyramimonadales</taxon>
        <taxon>Pyramimonadaceae</taxon>
        <taxon>Cymbomonas</taxon>
    </lineage>
</organism>
<keyword evidence="1" id="KW-0694">RNA-binding</keyword>
<evidence type="ECO:0000313" key="4">
    <source>
        <dbReference type="EMBL" id="KAK3272409.1"/>
    </source>
</evidence>
<dbReference type="Proteomes" id="UP001190700">
    <property type="component" value="Unassembled WGS sequence"/>
</dbReference>